<name>A0A067CXW7_SAPPC</name>
<keyword evidence="8" id="KW-1185">Reference proteome</keyword>
<evidence type="ECO:0000256" key="3">
    <source>
        <dbReference type="ARBA" id="ARBA00022833"/>
    </source>
</evidence>
<sequence>MSLVCGVCNEKPSKYKCPVCRLRYCSAPCYKLHKDAACGQPAAPAKQAPATSSPEATPVPAPSASEPMPMPSVSEMTAPIPTDILEPTRNADSVIAAVPAIVEDVEAAVETVLAAEPSDVDAMAMDAAERLAAHTNVTDAVDEALVVPALIADDDDEANIHLLTKAQLQAIASSTLVHKALENPHFRSRIQEIDSHADRLLELQKALTDPSFAQFVYGMMDEVREAGP</sequence>
<protein>
    <recommendedName>
        <fullName evidence="6">HIT-type domain-containing protein</fullName>
    </recommendedName>
</protein>
<proteinExistence type="predicted"/>
<dbReference type="GO" id="GO:0005634">
    <property type="term" value="C:nucleus"/>
    <property type="evidence" value="ECO:0007669"/>
    <property type="project" value="TreeGrafter"/>
</dbReference>
<dbReference type="SUPFAM" id="SSF144232">
    <property type="entry name" value="HIT/MYND zinc finger-like"/>
    <property type="match status" value="1"/>
</dbReference>
<dbReference type="InterPro" id="IPR007529">
    <property type="entry name" value="Znf_HIT"/>
</dbReference>
<dbReference type="KEGG" id="spar:SPRG_00187"/>
<feature type="region of interest" description="Disordered" evidence="5">
    <location>
        <begin position="42"/>
        <end position="75"/>
    </location>
</feature>
<keyword evidence="1" id="KW-0479">Metal-binding</keyword>
<organism evidence="7 8">
    <name type="scientific">Saprolegnia parasitica (strain CBS 223.65)</name>
    <dbReference type="NCBI Taxonomy" id="695850"/>
    <lineage>
        <taxon>Eukaryota</taxon>
        <taxon>Sar</taxon>
        <taxon>Stramenopiles</taxon>
        <taxon>Oomycota</taxon>
        <taxon>Saprolegniomycetes</taxon>
        <taxon>Saprolegniales</taxon>
        <taxon>Saprolegniaceae</taxon>
        <taxon>Saprolegnia</taxon>
    </lineage>
</organism>
<dbReference type="STRING" id="695850.A0A067CXW7"/>
<evidence type="ECO:0000313" key="7">
    <source>
        <dbReference type="EMBL" id="KDO35338.1"/>
    </source>
</evidence>
<dbReference type="GO" id="GO:0000463">
    <property type="term" value="P:maturation of LSU-rRNA from tricistronic rRNA transcript (SSU-rRNA, 5.8S rRNA, LSU-rRNA)"/>
    <property type="evidence" value="ECO:0007669"/>
    <property type="project" value="TreeGrafter"/>
</dbReference>
<reference evidence="7 8" key="1">
    <citation type="journal article" date="2013" name="PLoS Genet.">
        <title>Distinctive expansion of potential virulence genes in the genome of the oomycete fish pathogen Saprolegnia parasitica.</title>
        <authorList>
            <person name="Jiang R.H."/>
            <person name="de Bruijn I."/>
            <person name="Haas B.J."/>
            <person name="Belmonte R."/>
            <person name="Lobach L."/>
            <person name="Christie J."/>
            <person name="van den Ackerveken G."/>
            <person name="Bottin A."/>
            <person name="Bulone V."/>
            <person name="Diaz-Moreno S.M."/>
            <person name="Dumas B."/>
            <person name="Fan L."/>
            <person name="Gaulin E."/>
            <person name="Govers F."/>
            <person name="Grenville-Briggs L.J."/>
            <person name="Horner N.R."/>
            <person name="Levin J.Z."/>
            <person name="Mammella M."/>
            <person name="Meijer H.J."/>
            <person name="Morris P."/>
            <person name="Nusbaum C."/>
            <person name="Oome S."/>
            <person name="Phillips A.J."/>
            <person name="van Rooyen D."/>
            <person name="Rzeszutek E."/>
            <person name="Saraiva M."/>
            <person name="Secombes C.J."/>
            <person name="Seidl M.F."/>
            <person name="Snel B."/>
            <person name="Stassen J.H."/>
            <person name="Sykes S."/>
            <person name="Tripathy S."/>
            <person name="van den Berg H."/>
            <person name="Vega-Arreguin J.C."/>
            <person name="Wawra S."/>
            <person name="Young S.K."/>
            <person name="Zeng Q."/>
            <person name="Dieguez-Uribeondo J."/>
            <person name="Russ C."/>
            <person name="Tyler B.M."/>
            <person name="van West P."/>
        </authorList>
    </citation>
    <scope>NUCLEOTIDE SEQUENCE [LARGE SCALE GENOMIC DNA]</scope>
    <source>
        <strain evidence="7 8">CBS 223.65</strain>
    </source>
</reference>
<feature type="domain" description="HIT-type" evidence="6">
    <location>
        <begin position="5"/>
        <end position="38"/>
    </location>
</feature>
<keyword evidence="3" id="KW-0862">Zinc</keyword>
<gene>
    <name evidence="7" type="ORF">SPRG_00187</name>
</gene>
<feature type="compositionally biased region" description="Low complexity" evidence="5">
    <location>
        <begin position="62"/>
        <end position="75"/>
    </location>
</feature>
<dbReference type="CDD" id="cd23024">
    <property type="entry name" value="zf-HIT_ZNHIT2-3"/>
    <property type="match status" value="1"/>
</dbReference>
<dbReference type="InterPro" id="IPR051639">
    <property type="entry name" value="BCD1"/>
</dbReference>
<evidence type="ECO:0000256" key="5">
    <source>
        <dbReference type="SAM" id="MobiDB-lite"/>
    </source>
</evidence>
<dbReference type="OrthoDB" id="18412at2759"/>
<keyword evidence="2 4" id="KW-0863">Zinc-finger</keyword>
<dbReference type="GeneID" id="24122839"/>
<dbReference type="GO" id="GO:0000492">
    <property type="term" value="P:box C/D snoRNP assembly"/>
    <property type="evidence" value="ECO:0007669"/>
    <property type="project" value="TreeGrafter"/>
</dbReference>
<evidence type="ECO:0000313" key="8">
    <source>
        <dbReference type="Proteomes" id="UP000030745"/>
    </source>
</evidence>
<dbReference type="GO" id="GO:0070761">
    <property type="term" value="C:pre-snoRNP complex"/>
    <property type="evidence" value="ECO:0007669"/>
    <property type="project" value="TreeGrafter"/>
</dbReference>
<dbReference type="Gene3D" id="3.30.60.190">
    <property type="match status" value="1"/>
</dbReference>
<dbReference type="Pfam" id="PF04438">
    <property type="entry name" value="zf-HIT"/>
    <property type="match status" value="1"/>
</dbReference>
<evidence type="ECO:0000256" key="1">
    <source>
        <dbReference type="ARBA" id="ARBA00022723"/>
    </source>
</evidence>
<dbReference type="RefSeq" id="XP_012193684.1">
    <property type="nucleotide sequence ID" value="XM_012338294.1"/>
</dbReference>
<dbReference type="PANTHER" id="PTHR13483">
    <property type="entry name" value="BOX C_D SNORNA PROTEIN 1-RELATED"/>
    <property type="match status" value="1"/>
</dbReference>
<dbReference type="Proteomes" id="UP000030745">
    <property type="component" value="Unassembled WGS sequence"/>
</dbReference>
<evidence type="ECO:0000256" key="2">
    <source>
        <dbReference type="ARBA" id="ARBA00022771"/>
    </source>
</evidence>
<dbReference type="EMBL" id="KK583189">
    <property type="protein sequence ID" value="KDO35338.1"/>
    <property type="molecule type" value="Genomic_DNA"/>
</dbReference>
<accession>A0A067CXW7</accession>
<dbReference type="PANTHER" id="PTHR13483:SF11">
    <property type="entry name" value="ZINC FINGER HIT DOMAIN-CONTAINING PROTEIN 3"/>
    <property type="match status" value="1"/>
</dbReference>
<dbReference type="GO" id="GO:0048254">
    <property type="term" value="P:snoRNA localization"/>
    <property type="evidence" value="ECO:0007669"/>
    <property type="project" value="TreeGrafter"/>
</dbReference>
<evidence type="ECO:0000259" key="6">
    <source>
        <dbReference type="PROSITE" id="PS51083"/>
    </source>
</evidence>
<dbReference type="OMA" id="CSAPCYK"/>
<evidence type="ECO:0000256" key="4">
    <source>
        <dbReference type="PROSITE-ProRule" id="PRU00453"/>
    </source>
</evidence>
<dbReference type="GO" id="GO:0008270">
    <property type="term" value="F:zinc ion binding"/>
    <property type="evidence" value="ECO:0007669"/>
    <property type="project" value="UniProtKB-UniRule"/>
</dbReference>
<dbReference type="AlphaFoldDB" id="A0A067CXW7"/>
<dbReference type="PROSITE" id="PS51083">
    <property type="entry name" value="ZF_HIT"/>
    <property type="match status" value="1"/>
</dbReference>
<dbReference type="VEuPathDB" id="FungiDB:SPRG_00187"/>